<dbReference type="NCBIfam" id="NF005710">
    <property type="entry name" value="PRK07522.1"/>
    <property type="match status" value="1"/>
</dbReference>
<dbReference type="SUPFAM" id="SSF53187">
    <property type="entry name" value="Zn-dependent exopeptidases"/>
    <property type="match status" value="1"/>
</dbReference>
<dbReference type="SUPFAM" id="SSF55031">
    <property type="entry name" value="Bacterial exopeptidase dimerisation domain"/>
    <property type="match status" value="1"/>
</dbReference>
<evidence type="ECO:0000313" key="12">
    <source>
        <dbReference type="Proteomes" id="UP000188342"/>
    </source>
</evidence>
<dbReference type="InterPro" id="IPR011650">
    <property type="entry name" value="Peptidase_M20_dimer"/>
</dbReference>
<dbReference type="Gene3D" id="3.40.630.10">
    <property type="entry name" value="Zn peptidases"/>
    <property type="match status" value="1"/>
</dbReference>
<evidence type="ECO:0000256" key="6">
    <source>
        <dbReference type="ARBA" id="ARBA00022723"/>
    </source>
</evidence>
<dbReference type="Proteomes" id="UP000188342">
    <property type="component" value="Unassembled WGS sequence"/>
</dbReference>
<proteinExistence type="inferred from homology"/>
<keyword evidence="9" id="KW-0170">Cobalt</keyword>
<keyword evidence="6" id="KW-0479">Metal-binding</keyword>
<name>A0A1R4IPB5_9ACTN</name>
<dbReference type="AlphaFoldDB" id="A0A1R4IPB5"/>
<dbReference type="STRING" id="1255658.FM114_02690"/>
<dbReference type="GO" id="GO:0008777">
    <property type="term" value="F:acetylornithine deacetylase activity"/>
    <property type="evidence" value="ECO:0007669"/>
    <property type="project" value="UniProtKB-EC"/>
</dbReference>
<evidence type="ECO:0000313" key="11">
    <source>
        <dbReference type="EMBL" id="SJN21063.1"/>
    </source>
</evidence>
<keyword evidence="4" id="KW-0055">Arginine biosynthesis</keyword>
<dbReference type="OrthoDB" id="7055905at2"/>
<gene>
    <name evidence="11" type="ORF">FM114_02690</name>
</gene>
<dbReference type="NCBIfam" id="TIGR01892">
    <property type="entry name" value="AcOrn-deacetyl"/>
    <property type="match status" value="1"/>
</dbReference>
<dbReference type="Gene3D" id="3.30.70.360">
    <property type="match status" value="1"/>
</dbReference>
<dbReference type="InterPro" id="IPR036264">
    <property type="entry name" value="Bact_exopeptidase_dim_dom"/>
</dbReference>
<keyword evidence="3" id="KW-0963">Cytoplasm</keyword>
<evidence type="ECO:0000256" key="3">
    <source>
        <dbReference type="ARBA" id="ARBA00022490"/>
    </source>
</evidence>
<dbReference type="InterPro" id="IPR002933">
    <property type="entry name" value="Peptidase_M20"/>
</dbReference>
<feature type="domain" description="Peptidase M20 dimerisation" evidence="10">
    <location>
        <begin position="178"/>
        <end position="286"/>
    </location>
</feature>
<dbReference type="PROSITE" id="PS00759">
    <property type="entry name" value="ARGE_DAPE_CPG2_2"/>
    <property type="match status" value="1"/>
</dbReference>
<evidence type="ECO:0000256" key="7">
    <source>
        <dbReference type="ARBA" id="ARBA00022801"/>
    </source>
</evidence>
<comment type="cofactor">
    <cofactor evidence="1">
        <name>Zn(2+)</name>
        <dbReference type="ChEBI" id="CHEBI:29105"/>
    </cofactor>
</comment>
<keyword evidence="12" id="KW-1185">Reference proteome</keyword>
<comment type="similarity">
    <text evidence="2">Belongs to the peptidase M20A family. ArgE subfamily.</text>
</comment>
<dbReference type="GO" id="GO:0046872">
    <property type="term" value="F:metal ion binding"/>
    <property type="evidence" value="ECO:0007669"/>
    <property type="project" value="UniProtKB-KW"/>
</dbReference>
<dbReference type="GO" id="GO:0006526">
    <property type="term" value="P:L-arginine biosynthetic process"/>
    <property type="evidence" value="ECO:0007669"/>
    <property type="project" value="UniProtKB-KW"/>
</dbReference>
<accession>A0A1R4IPB5</accession>
<evidence type="ECO:0000256" key="1">
    <source>
        <dbReference type="ARBA" id="ARBA00001947"/>
    </source>
</evidence>
<keyword evidence="7 11" id="KW-0378">Hydrolase</keyword>
<dbReference type="CDD" id="cd03894">
    <property type="entry name" value="M20_ArgE"/>
    <property type="match status" value="1"/>
</dbReference>
<dbReference type="Pfam" id="PF01546">
    <property type="entry name" value="Peptidase_M20"/>
    <property type="match status" value="1"/>
</dbReference>
<dbReference type="EMBL" id="FUKQ01000010">
    <property type="protein sequence ID" value="SJN21063.1"/>
    <property type="molecule type" value="Genomic_DNA"/>
</dbReference>
<dbReference type="InterPro" id="IPR050072">
    <property type="entry name" value="Peptidase_M20A"/>
</dbReference>
<dbReference type="PROSITE" id="PS00758">
    <property type="entry name" value="ARGE_DAPE_CPG2_1"/>
    <property type="match status" value="1"/>
</dbReference>
<organism evidence="11 12">
    <name type="scientific">Luteococcus japonicus LSP_Lj1</name>
    <dbReference type="NCBI Taxonomy" id="1255658"/>
    <lineage>
        <taxon>Bacteria</taxon>
        <taxon>Bacillati</taxon>
        <taxon>Actinomycetota</taxon>
        <taxon>Actinomycetes</taxon>
        <taxon>Propionibacteriales</taxon>
        <taxon>Propionibacteriaceae</taxon>
        <taxon>Luteococcus</taxon>
    </lineage>
</organism>
<protein>
    <submittedName>
        <fullName evidence="11">Acetylornithine deacetylase</fullName>
        <ecNumber evidence="11">3.5.1.16</ecNumber>
    </submittedName>
</protein>
<evidence type="ECO:0000256" key="2">
    <source>
        <dbReference type="ARBA" id="ARBA00005691"/>
    </source>
</evidence>
<evidence type="ECO:0000259" key="10">
    <source>
        <dbReference type="Pfam" id="PF07687"/>
    </source>
</evidence>
<keyword evidence="8" id="KW-0862">Zinc</keyword>
<reference evidence="11 12" key="1">
    <citation type="submission" date="2017-02" db="EMBL/GenBank/DDBJ databases">
        <authorList>
            <person name="Peterson S.W."/>
        </authorList>
    </citation>
    <scope>NUCLEOTIDE SEQUENCE [LARGE SCALE GENOMIC DNA]</scope>
    <source>
        <strain evidence="11 12">LSP_Lj1</strain>
    </source>
</reference>
<dbReference type="RefSeq" id="WP_094763652.1">
    <property type="nucleotide sequence ID" value="NZ_FUKQ01000010.1"/>
</dbReference>
<dbReference type="PANTHER" id="PTHR43808:SF31">
    <property type="entry name" value="N-ACETYL-L-CITRULLINE DEACETYLASE"/>
    <property type="match status" value="1"/>
</dbReference>
<evidence type="ECO:0000256" key="5">
    <source>
        <dbReference type="ARBA" id="ARBA00022605"/>
    </source>
</evidence>
<evidence type="ECO:0000256" key="9">
    <source>
        <dbReference type="ARBA" id="ARBA00023285"/>
    </source>
</evidence>
<dbReference type="PANTHER" id="PTHR43808">
    <property type="entry name" value="ACETYLORNITHINE DEACETYLASE"/>
    <property type="match status" value="1"/>
</dbReference>
<dbReference type="InterPro" id="IPR010169">
    <property type="entry name" value="AcOrn-deacetyl"/>
</dbReference>
<keyword evidence="5" id="KW-0028">Amino-acid biosynthesis</keyword>
<dbReference type="Pfam" id="PF07687">
    <property type="entry name" value="M20_dimer"/>
    <property type="match status" value="1"/>
</dbReference>
<dbReference type="EC" id="3.5.1.16" evidence="11"/>
<dbReference type="InterPro" id="IPR001261">
    <property type="entry name" value="ArgE/DapE_CS"/>
</dbReference>
<evidence type="ECO:0000256" key="8">
    <source>
        <dbReference type="ARBA" id="ARBA00022833"/>
    </source>
</evidence>
<evidence type="ECO:0000256" key="4">
    <source>
        <dbReference type="ARBA" id="ARBA00022571"/>
    </source>
</evidence>
<sequence length="389" mass="41652">MRDATPASLDWITRLCRIDTTSRETNKPLVELVSQEFRRLGVEPHLFDSPDGLKQGLVATIPAADGGTTGGILLSGHTDVVPVDGQDWASAPFEPEVRDGRFYGRGTADMKGYLGVIMHLLPRMVEAELAEPIHLAFSYDEEPGCLGAADMVAAVEQLDIEPRACFVGEPTSMRVIRAHKSSYALRAVFTGINAHSSLKPQGVNAIEYAGILLAHWKQVTDGWQADGPFDGAYPVTWSTGGVNEFHGGTAWNIVPSRAEMVLEFRSVAAVDDQAVVADLEGLVAELDQRMKQANPAAGAQIELLSGVAGLDTAPDEEVVDLAEKLGGQRCDDKVTYGTEAGFFQAAGIPTVVCGPGDIAQAHAADEFIELSQVTACERFMASLLAEMTR</sequence>